<dbReference type="Proteomes" id="UP000284375">
    <property type="component" value="Unassembled WGS sequence"/>
</dbReference>
<keyword evidence="7 9" id="KW-1133">Transmembrane helix</keyword>
<dbReference type="UniPathway" id="UPA00213"/>
<dbReference type="PANTHER" id="PTHR11048">
    <property type="entry name" value="PRENYLTRANSFERASES"/>
    <property type="match status" value="1"/>
</dbReference>
<dbReference type="OrthoDB" id="18170at2759"/>
<feature type="transmembrane region" description="Helical" evidence="9">
    <location>
        <begin position="283"/>
        <end position="301"/>
    </location>
</feature>
<keyword evidence="11" id="KW-1185">Reference proteome</keyword>
<dbReference type="AlphaFoldDB" id="A0A423VW94"/>
<dbReference type="GO" id="GO:0006744">
    <property type="term" value="P:ubiquinone biosynthetic process"/>
    <property type="evidence" value="ECO:0007669"/>
    <property type="project" value="TreeGrafter"/>
</dbReference>
<comment type="cofactor">
    <cofactor evidence="1">
        <name>Mg(2+)</name>
        <dbReference type="ChEBI" id="CHEBI:18420"/>
    </cofactor>
</comment>
<dbReference type="Gene3D" id="1.10.357.140">
    <property type="entry name" value="UbiA prenyltransferase"/>
    <property type="match status" value="1"/>
</dbReference>
<dbReference type="Pfam" id="PF01040">
    <property type="entry name" value="UbiA"/>
    <property type="match status" value="1"/>
</dbReference>
<keyword evidence="8 9" id="KW-0472">Membrane</keyword>
<evidence type="ECO:0000256" key="7">
    <source>
        <dbReference type="ARBA" id="ARBA00022989"/>
    </source>
</evidence>
<dbReference type="Gene3D" id="1.20.120.1780">
    <property type="entry name" value="UbiA prenyltransferase"/>
    <property type="match status" value="1"/>
</dbReference>
<evidence type="ECO:0000256" key="1">
    <source>
        <dbReference type="ARBA" id="ARBA00001946"/>
    </source>
</evidence>
<comment type="pathway">
    <text evidence="3">Secondary metabolite biosynthesis; terpenoid biosynthesis.</text>
</comment>
<dbReference type="GO" id="GO:0016114">
    <property type="term" value="P:terpenoid biosynthetic process"/>
    <property type="evidence" value="ECO:0007669"/>
    <property type="project" value="UniProtKB-UniPathway"/>
</dbReference>
<comment type="subcellular location">
    <subcellularLocation>
        <location evidence="2">Membrane</location>
        <topology evidence="2">Multi-pass membrane protein</topology>
    </subcellularLocation>
</comment>
<feature type="transmembrane region" description="Helical" evidence="9">
    <location>
        <begin position="313"/>
        <end position="335"/>
    </location>
</feature>
<comment type="caution">
    <text evidence="10">The sequence shown here is derived from an EMBL/GenBank/DDBJ whole genome shotgun (WGS) entry which is preliminary data.</text>
</comment>
<accession>A0A423VW94</accession>
<reference evidence="10 11" key="1">
    <citation type="submission" date="2015-09" db="EMBL/GenBank/DDBJ databases">
        <title>Host preference determinants of Valsa canker pathogens revealed by comparative genomics.</title>
        <authorList>
            <person name="Yin Z."/>
            <person name="Huang L."/>
        </authorList>
    </citation>
    <scope>NUCLEOTIDE SEQUENCE [LARGE SCALE GENOMIC DNA]</scope>
    <source>
        <strain evidence="10 11">YSFL</strain>
    </source>
</reference>
<name>A0A423VW94_CYTCH</name>
<dbReference type="InterPro" id="IPR044878">
    <property type="entry name" value="UbiA_sf"/>
</dbReference>
<evidence type="ECO:0000256" key="6">
    <source>
        <dbReference type="ARBA" id="ARBA00022692"/>
    </source>
</evidence>
<comment type="similarity">
    <text evidence="4">Belongs to the UbiA prenyltransferase family.</text>
</comment>
<dbReference type="GO" id="GO:0005743">
    <property type="term" value="C:mitochondrial inner membrane"/>
    <property type="evidence" value="ECO:0007669"/>
    <property type="project" value="TreeGrafter"/>
</dbReference>
<dbReference type="InterPro" id="IPR000537">
    <property type="entry name" value="UbiA_prenyltransferase"/>
</dbReference>
<dbReference type="PROSITE" id="PS00943">
    <property type="entry name" value="UBIA"/>
    <property type="match status" value="1"/>
</dbReference>
<proteinExistence type="inferred from homology"/>
<dbReference type="CDD" id="cd13959">
    <property type="entry name" value="PT_UbiA_COQ2"/>
    <property type="match status" value="1"/>
</dbReference>
<feature type="transmembrane region" description="Helical" evidence="9">
    <location>
        <begin position="62"/>
        <end position="81"/>
    </location>
</feature>
<organism evidence="10 11">
    <name type="scientific">Cytospora chrysosperma</name>
    <name type="common">Cytospora canker fungus</name>
    <name type="synonym">Sphaeria chrysosperma</name>
    <dbReference type="NCBI Taxonomy" id="252740"/>
    <lineage>
        <taxon>Eukaryota</taxon>
        <taxon>Fungi</taxon>
        <taxon>Dikarya</taxon>
        <taxon>Ascomycota</taxon>
        <taxon>Pezizomycotina</taxon>
        <taxon>Sordariomycetes</taxon>
        <taxon>Sordariomycetidae</taxon>
        <taxon>Diaporthales</taxon>
        <taxon>Cytosporaceae</taxon>
        <taxon>Cytospora</taxon>
    </lineage>
</organism>
<sequence>MDTHPQIIHLQKRRPEAKQPGAVQNISVLSQQYGGRHAGGWVSSLPESWVPYVQLMRLSPPVALALIYFPHLLGSLLAATLQGSSPKNIIGANAVLLTWSLFFSNAAHAWNDLVDAPFDAAVARTCQRPIPRGAISPRAALIFSFVQILIGLGVLHFGLAGTEGEFAVRYVVPNLFATIYYPYAKRHTHFAQLVLGVCLAWGVVVGCAALGHEPFAIEPCLSLLGNEEISTPATFRVSTPVLYLTGACVLWTAIYDTIYAHQDLPDDVKLGLRSMAVLLGEKGTKPVLSAFLCIMIVFLWLSGLSSDVMRTGAYMIIAPSGSAVSLGVMITCVDLRDAQSCWTWFKYGYWGAGCCMAGGLLAEYLMDLMGFRS</sequence>
<evidence type="ECO:0000256" key="9">
    <source>
        <dbReference type="SAM" id="Phobius"/>
    </source>
</evidence>
<evidence type="ECO:0000313" key="11">
    <source>
        <dbReference type="Proteomes" id="UP000284375"/>
    </source>
</evidence>
<evidence type="ECO:0000256" key="5">
    <source>
        <dbReference type="ARBA" id="ARBA00022679"/>
    </source>
</evidence>
<dbReference type="GO" id="GO:0008412">
    <property type="term" value="F:4-hydroxybenzoate polyprenyltransferase activity"/>
    <property type="evidence" value="ECO:0007669"/>
    <property type="project" value="TreeGrafter"/>
</dbReference>
<protein>
    <submittedName>
        <fullName evidence="10">Uncharacterized protein</fullName>
    </submittedName>
</protein>
<dbReference type="STRING" id="252740.A0A423VW94"/>
<keyword evidence="6 9" id="KW-0812">Transmembrane</keyword>
<feature type="transmembrane region" description="Helical" evidence="9">
    <location>
        <begin position="347"/>
        <end position="366"/>
    </location>
</feature>
<evidence type="ECO:0000256" key="2">
    <source>
        <dbReference type="ARBA" id="ARBA00004141"/>
    </source>
</evidence>
<dbReference type="PANTHER" id="PTHR11048:SF39">
    <property type="entry name" value="POLYPRENYL TRANSFERASE AUSN"/>
    <property type="match status" value="1"/>
</dbReference>
<dbReference type="InterPro" id="IPR039653">
    <property type="entry name" value="Prenyltransferase"/>
</dbReference>
<feature type="transmembrane region" description="Helical" evidence="9">
    <location>
        <begin position="139"/>
        <end position="160"/>
    </location>
</feature>
<dbReference type="FunFam" id="1.20.120.1780:FF:000001">
    <property type="entry name" value="4-hydroxybenzoate octaprenyltransferase"/>
    <property type="match status" value="1"/>
</dbReference>
<dbReference type="InterPro" id="IPR030470">
    <property type="entry name" value="UbiA_prenylTrfase_CS"/>
</dbReference>
<dbReference type="EMBL" id="LJZO01000024">
    <property type="protein sequence ID" value="ROV95324.1"/>
    <property type="molecule type" value="Genomic_DNA"/>
</dbReference>
<evidence type="ECO:0000256" key="8">
    <source>
        <dbReference type="ARBA" id="ARBA00023136"/>
    </source>
</evidence>
<feature type="transmembrane region" description="Helical" evidence="9">
    <location>
        <begin position="190"/>
        <end position="211"/>
    </location>
</feature>
<feature type="transmembrane region" description="Helical" evidence="9">
    <location>
        <begin position="241"/>
        <end position="262"/>
    </location>
</feature>
<evidence type="ECO:0000256" key="3">
    <source>
        <dbReference type="ARBA" id="ARBA00004721"/>
    </source>
</evidence>
<gene>
    <name evidence="10" type="ORF">VSDG_06095</name>
</gene>
<evidence type="ECO:0000256" key="4">
    <source>
        <dbReference type="ARBA" id="ARBA00005985"/>
    </source>
</evidence>
<evidence type="ECO:0000313" key="10">
    <source>
        <dbReference type="EMBL" id="ROV95324.1"/>
    </source>
</evidence>
<keyword evidence="5" id="KW-0808">Transferase</keyword>